<sequence>MKKRIFGIETEYGLLVKNVEALSKLTSKRVIPVAVTKGLHLKSATTFLGNNLLIIDPSRIDVSNLQHFDWIEVTESESYSANCLVLGNIVLMPTGFPNVSDKIRAHGLEALELEMSEFEKADGGVTCLSLIIPAG</sequence>
<dbReference type="GO" id="GO:0045429">
    <property type="term" value="P:positive regulation of nitric oxide biosynthetic process"/>
    <property type="evidence" value="ECO:0007669"/>
    <property type="project" value="TreeGrafter"/>
</dbReference>
<comment type="similarity">
    <text evidence="1">Belongs to the DDAH family.</text>
</comment>
<organism evidence="3">
    <name type="scientific">marine metagenome</name>
    <dbReference type="NCBI Taxonomy" id="408172"/>
    <lineage>
        <taxon>unclassified sequences</taxon>
        <taxon>metagenomes</taxon>
        <taxon>ecological metagenomes</taxon>
    </lineage>
</organism>
<name>A0A382NUH1_9ZZZZ</name>
<evidence type="ECO:0000256" key="2">
    <source>
        <dbReference type="ARBA" id="ARBA00022801"/>
    </source>
</evidence>
<dbReference type="SUPFAM" id="SSF55909">
    <property type="entry name" value="Pentein"/>
    <property type="match status" value="1"/>
</dbReference>
<gene>
    <name evidence="3" type="ORF">METZ01_LOCUS317570</name>
</gene>
<dbReference type="GO" id="GO:0016597">
    <property type="term" value="F:amino acid binding"/>
    <property type="evidence" value="ECO:0007669"/>
    <property type="project" value="TreeGrafter"/>
</dbReference>
<dbReference type="PANTHER" id="PTHR12737:SF9">
    <property type="entry name" value="DIMETHYLARGININASE"/>
    <property type="match status" value="1"/>
</dbReference>
<accession>A0A382NUH1</accession>
<dbReference type="Gene3D" id="3.75.10.10">
    <property type="entry name" value="L-arginine/glycine Amidinotransferase, Chain A"/>
    <property type="match status" value="1"/>
</dbReference>
<evidence type="ECO:0008006" key="4">
    <source>
        <dbReference type="Google" id="ProtNLM"/>
    </source>
</evidence>
<dbReference type="PANTHER" id="PTHR12737">
    <property type="entry name" value="DIMETHYLARGININE DIMETHYLAMINOHYDROLASE"/>
    <property type="match status" value="1"/>
</dbReference>
<proteinExistence type="inferred from homology"/>
<evidence type="ECO:0000256" key="1">
    <source>
        <dbReference type="ARBA" id="ARBA00008532"/>
    </source>
</evidence>
<dbReference type="GO" id="GO:0016403">
    <property type="term" value="F:dimethylargininase activity"/>
    <property type="evidence" value="ECO:0007669"/>
    <property type="project" value="TreeGrafter"/>
</dbReference>
<dbReference type="AlphaFoldDB" id="A0A382NUH1"/>
<dbReference type="InterPro" id="IPR033199">
    <property type="entry name" value="DDAH-like"/>
</dbReference>
<dbReference type="GO" id="GO:0006525">
    <property type="term" value="P:arginine metabolic process"/>
    <property type="evidence" value="ECO:0007669"/>
    <property type="project" value="TreeGrafter"/>
</dbReference>
<protein>
    <recommendedName>
        <fullName evidence="4">Dimethylargininase</fullName>
    </recommendedName>
</protein>
<reference evidence="3" key="1">
    <citation type="submission" date="2018-05" db="EMBL/GenBank/DDBJ databases">
        <authorList>
            <person name="Lanie J.A."/>
            <person name="Ng W.-L."/>
            <person name="Kazmierczak K.M."/>
            <person name="Andrzejewski T.M."/>
            <person name="Davidsen T.M."/>
            <person name="Wayne K.J."/>
            <person name="Tettelin H."/>
            <person name="Glass J.I."/>
            <person name="Rusch D."/>
            <person name="Podicherti R."/>
            <person name="Tsui H.-C.T."/>
            <person name="Winkler M.E."/>
        </authorList>
    </citation>
    <scope>NUCLEOTIDE SEQUENCE</scope>
</reference>
<dbReference type="EMBL" id="UINC01102809">
    <property type="protein sequence ID" value="SVC64716.1"/>
    <property type="molecule type" value="Genomic_DNA"/>
</dbReference>
<keyword evidence="2" id="KW-0378">Hydrolase</keyword>
<evidence type="ECO:0000313" key="3">
    <source>
        <dbReference type="EMBL" id="SVC64716.1"/>
    </source>
</evidence>
<dbReference type="GO" id="GO:0000052">
    <property type="term" value="P:citrulline metabolic process"/>
    <property type="evidence" value="ECO:0007669"/>
    <property type="project" value="TreeGrafter"/>
</dbReference>